<dbReference type="EMBL" id="RXHJ01000005">
    <property type="protein sequence ID" value="RSZ64489.1"/>
    <property type="molecule type" value="Genomic_DNA"/>
</dbReference>
<organism evidence="8 9">
    <name type="scientific">Corynebacterium hylobatis</name>
    <dbReference type="NCBI Taxonomy" id="1859290"/>
    <lineage>
        <taxon>Bacteria</taxon>
        <taxon>Bacillati</taxon>
        <taxon>Actinomycetota</taxon>
        <taxon>Actinomycetes</taxon>
        <taxon>Mycobacteriales</taxon>
        <taxon>Corynebacteriaceae</taxon>
        <taxon>Corynebacterium</taxon>
    </lineage>
</organism>
<dbReference type="InterPro" id="IPR004433">
    <property type="entry name" value="MenaQ_synth_MenD"/>
</dbReference>
<evidence type="ECO:0000256" key="2">
    <source>
        <dbReference type="ARBA" id="ARBA00022723"/>
    </source>
</evidence>
<evidence type="ECO:0000256" key="6">
    <source>
        <dbReference type="HAMAP-Rule" id="MF_01659"/>
    </source>
</evidence>
<dbReference type="OrthoDB" id="9791859at2"/>
<dbReference type="HAMAP" id="MF_01659">
    <property type="entry name" value="MenD"/>
    <property type="match status" value="1"/>
</dbReference>
<dbReference type="GO" id="GO:0000287">
    <property type="term" value="F:magnesium ion binding"/>
    <property type="evidence" value="ECO:0007669"/>
    <property type="project" value="UniProtKB-UniRule"/>
</dbReference>
<keyword evidence="4 6" id="KW-0786">Thiamine pyrophosphate</keyword>
<evidence type="ECO:0000313" key="9">
    <source>
        <dbReference type="Proteomes" id="UP000274907"/>
    </source>
</evidence>
<comment type="pathway">
    <text evidence="6">Quinol/quinone metabolism; menaquinone biosynthesis.</text>
</comment>
<dbReference type="InterPro" id="IPR029061">
    <property type="entry name" value="THDP-binding"/>
</dbReference>
<evidence type="ECO:0000259" key="7">
    <source>
        <dbReference type="Pfam" id="PF02776"/>
    </source>
</evidence>
<dbReference type="CDD" id="cd02009">
    <property type="entry name" value="TPP_SHCHC_synthase"/>
    <property type="match status" value="1"/>
</dbReference>
<dbReference type="UniPathway" id="UPA01057">
    <property type="reaction ID" value="UER00164"/>
</dbReference>
<keyword evidence="3 6" id="KW-0460">Magnesium</keyword>
<dbReference type="InterPro" id="IPR012001">
    <property type="entry name" value="Thiamin_PyroP_enz_TPP-bd_dom"/>
</dbReference>
<keyword evidence="1 6" id="KW-0808">Transferase</keyword>
<evidence type="ECO:0000256" key="3">
    <source>
        <dbReference type="ARBA" id="ARBA00022842"/>
    </source>
</evidence>
<dbReference type="GO" id="GO:0070204">
    <property type="term" value="F:2-succinyl-5-enolpyruvyl-6-hydroxy-3-cyclohexene-1-carboxylic-acid synthase activity"/>
    <property type="evidence" value="ECO:0007669"/>
    <property type="project" value="UniProtKB-UniRule"/>
</dbReference>
<reference evidence="8 9" key="1">
    <citation type="submission" date="2018-12" db="EMBL/GenBank/DDBJ databases">
        <title>YIM 101343 draft genome.</title>
        <authorList>
            <person name="Chen X."/>
        </authorList>
    </citation>
    <scope>NUCLEOTIDE SEQUENCE [LARGE SCALE GENOMIC DNA]</scope>
    <source>
        <strain evidence="8 9">YIM 101343</strain>
    </source>
</reference>
<keyword evidence="2 6" id="KW-0479">Metal-binding</keyword>
<evidence type="ECO:0000256" key="4">
    <source>
        <dbReference type="ARBA" id="ARBA00023052"/>
    </source>
</evidence>
<comment type="pathway">
    <text evidence="6">Quinol/quinone metabolism; 1,4-dihydroxy-2-naphthoate biosynthesis; 1,4-dihydroxy-2-naphthoate from chorismate: step 2/7.</text>
</comment>
<evidence type="ECO:0000256" key="5">
    <source>
        <dbReference type="ARBA" id="ARBA00023211"/>
    </source>
</evidence>
<dbReference type="GO" id="GO:0009234">
    <property type="term" value="P:menaquinone biosynthetic process"/>
    <property type="evidence" value="ECO:0007669"/>
    <property type="project" value="UniProtKB-UniRule"/>
</dbReference>
<evidence type="ECO:0000313" key="8">
    <source>
        <dbReference type="EMBL" id="RSZ64489.1"/>
    </source>
</evidence>
<comment type="similarity">
    <text evidence="6">Belongs to the TPP enzyme family. MenD subfamily.</text>
</comment>
<accession>A0A3S0B5D5</accession>
<comment type="cofactor">
    <cofactor evidence="6">
        <name>thiamine diphosphate</name>
        <dbReference type="ChEBI" id="CHEBI:58937"/>
    </cofactor>
    <text evidence="6">Binds 1 thiamine pyrophosphate per subunit.</text>
</comment>
<dbReference type="SUPFAM" id="SSF52518">
    <property type="entry name" value="Thiamin diphosphate-binding fold (THDP-binding)"/>
    <property type="match status" value="2"/>
</dbReference>
<dbReference type="PANTHER" id="PTHR42916:SF1">
    <property type="entry name" value="PROTEIN PHYLLO, CHLOROPLASTIC"/>
    <property type="match status" value="1"/>
</dbReference>
<feature type="domain" description="Thiamine pyrophosphate enzyme N-terminal TPP-binding" evidence="7">
    <location>
        <begin position="15"/>
        <end position="129"/>
    </location>
</feature>
<comment type="caution">
    <text evidence="8">The sequence shown here is derived from an EMBL/GenBank/DDBJ whole genome shotgun (WGS) entry which is preliminary data.</text>
</comment>
<keyword evidence="9" id="KW-1185">Reference proteome</keyword>
<dbReference type="GO" id="GO:0030145">
    <property type="term" value="F:manganese ion binding"/>
    <property type="evidence" value="ECO:0007669"/>
    <property type="project" value="UniProtKB-UniRule"/>
</dbReference>
<comment type="function">
    <text evidence="6">Catalyzes the thiamine diphosphate-dependent decarboxylation of 2-oxoglutarate and the subsequent addition of the resulting succinic semialdehyde-thiamine pyrophosphate anion to isochorismate to yield 2-succinyl-5-enolpyruvyl-6-hydroxy-3-cyclohexene-1-carboxylate (SEPHCHC).</text>
</comment>
<sequence length="546" mass="58200">MQNAEQDTTQPESITLAQAVVEQLSRHVSDVVICPGSRNSPLSLALLARKDLRVHVRLDERSAAFLALGLARVQKRHVAVVMTSGTAVANCLPAMVESHYSHVPLAVVSADRPRRLQDTGASQTIDQVGIFGRYAETTGIQSVDDVPLLAEAFTTRNQVHINVELDDPLVSNVLPAEPSSFTTRRAPGPRPRNHGEVAVDLSRNTLVIAGDEAWAVEGLEDVPTIAEPTAPAPYHPVHPLAAKVFRREQVSANDYVVDTRPEQVIVVGHPTLHRDALALIKDPEIELITLSRSDVFTDPRTDSVRGTRVKVTGEPTSQWLKVCSAASELAGDAVRLTLADPGHGFTGLHVAAAVADTLGTGDSMVLGASNPVRDISFVGLPYDGVDTYSPRGAAGIDGTVSQAIGVALAVQAAHPDEPRAPRTVALMGDVTFLHDVGGLFISPGDPHPENLTIVVANDDGGGIFETLELGAEPLRASFERVAGTPHGASISSLCEGFGVHHREVATLPELLDALVEQPGGLTVIEARTTRTTRRELHEALRERVGW</sequence>
<dbReference type="UniPathway" id="UPA00079"/>
<gene>
    <name evidence="6" type="primary">menD</name>
    <name evidence="8" type="ORF">EAH68_04860</name>
</gene>
<dbReference type="RefSeq" id="WP_126120201.1">
    <property type="nucleotide sequence ID" value="NZ_RXHJ01000005.1"/>
</dbReference>
<comment type="subunit">
    <text evidence="6">Homodimer.</text>
</comment>
<dbReference type="Gene3D" id="3.40.50.970">
    <property type="match status" value="2"/>
</dbReference>
<dbReference type="EC" id="2.2.1.9" evidence="6"/>
<name>A0A3S0B5D5_9CORY</name>
<comment type="catalytic activity">
    <reaction evidence="6">
        <text>isochorismate + 2-oxoglutarate + H(+) = 5-enolpyruvoyl-6-hydroxy-2-succinyl-cyclohex-3-ene-1-carboxylate + CO2</text>
        <dbReference type="Rhea" id="RHEA:25593"/>
        <dbReference type="ChEBI" id="CHEBI:15378"/>
        <dbReference type="ChEBI" id="CHEBI:16526"/>
        <dbReference type="ChEBI" id="CHEBI:16810"/>
        <dbReference type="ChEBI" id="CHEBI:29780"/>
        <dbReference type="ChEBI" id="CHEBI:58818"/>
        <dbReference type="EC" id="2.2.1.9"/>
    </reaction>
</comment>
<keyword evidence="6" id="KW-0474">Menaquinone biosynthesis</keyword>
<evidence type="ECO:0000256" key="1">
    <source>
        <dbReference type="ARBA" id="ARBA00022679"/>
    </source>
</evidence>
<dbReference type="Pfam" id="PF02776">
    <property type="entry name" value="TPP_enzyme_N"/>
    <property type="match status" value="1"/>
</dbReference>
<comment type="cofactor">
    <cofactor evidence="6">
        <name>Mg(2+)</name>
        <dbReference type="ChEBI" id="CHEBI:18420"/>
    </cofactor>
    <cofactor evidence="6">
        <name>Mn(2+)</name>
        <dbReference type="ChEBI" id="CHEBI:29035"/>
    </cofactor>
</comment>
<protein>
    <recommendedName>
        <fullName evidence="6">2-succinyl-5-enolpyruvyl-6-hydroxy-3-cyclohexene-1-carboxylate synthase</fullName>
        <shortName evidence="6">SEPHCHC synthase</shortName>
        <ecNumber evidence="6">2.2.1.9</ecNumber>
    </recommendedName>
    <alternativeName>
        <fullName evidence="6">Menaquinone biosynthesis protein MenD</fullName>
    </alternativeName>
</protein>
<dbReference type="Proteomes" id="UP000274907">
    <property type="component" value="Unassembled WGS sequence"/>
</dbReference>
<dbReference type="NCBIfam" id="TIGR00173">
    <property type="entry name" value="menD"/>
    <property type="match status" value="1"/>
</dbReference>
<dbReference type="AlphaFoldDB" id="A0A3S0B5D5"/>
<dbReference type="PANTHER" id="PTHR42916">
    <property type="entry name" value="2-SUCCINYL-5-ENOLPYRUVYL-6-HYDROXY-3-CYCLOHEXENE-1-CARBOXYLATE SYNTHASE"/>
    <property type="match status" value="1"/>
</dbReference>
<keyword evidence="5 6" id="KW-0464">Manganese</keyword>
<dbReference type="GO" id="GO:0030976">
    <property type="term" value="F:thiamine pyrophosphate binding"/>
    <property type="evidence" value="ECO:0007669"/>
    <property type="project" value="UniProtKB-UniRule"/>
</dbReference>
<dbReference type="CDD" id="cd07037">
    <property type="entry name" value="TPP_PYR_MenD"/>
    <property type="match status" value="1"/>
</dbReference>
<dbReference type="PIRSF" id="PIRSF004983">
    <property type="entry name" value="MenD"/>
    <property type="match status" value="1"/>
</dbReference>
<proteinExistence type="inferred from homology"/>